<keyword evidence="6" id="KW-0915">Sodium</keyword>
<evidence type="ECO:0000313" key="14">
    <source>
        <dbReference type="EMBL" id="EEN53037.1"/>
    </source>
</evidence>
<dbReference type="AlphaFoldDB" id="C3Z2Z8"/>
<sequence length="130" mass="14542">MAQRTQDNPGRNPRADRSNDPGTGGRDGQSDRGQRVHWWGGRQVDAQEIRDQLNVHPTYGSKNDSSGNIGGMMGLFIGASVLSLLEVWEYLWQRLKGLLRRSRRPPVDDDKAAAYDLEKGTAFNNTAFNK</sequence>
<feature type="transmembrane region" description="Helical" evidence="13">
    <location>
        <begin position="69"/>
        <end position="92"/>
    </location>
</feature>
<dbReference type="GO" id="GO:0005272">
    <property type="term" value="F:sodium channel activity"/>
    <property type="evidence" value="ECO:0007669"/>
    <property type="project" value="UniProtKB-KW"/>
</dbReference>
<evidence type="ECO:0000256" key="2">
    <source>
        <dbReference type="ARBA" id="ARBA00022448"/>
    </source>
</evidence>
<feature type="region of interest" description="Disordered" evidence="12">
    <location>
        <begin position="1"/>
        <end position="41"/>
    </location>
</feature>
<accession>C3Z2Z8</accession>
<comment type="similarity">
    <text evidence="11">Belongs to the amiloride-sensitive sodium channel (TC 1.A.6) family.</text>
</comment>
<evidence type="ECO:0000256" key="7">
    <source>
        <dbReference type="ARBA" id="ARBA00023065"/>
    </source>
</evidence>
<dbReference type="GO" id="GO:0016020">
    <property type="term" value="C:membrane"/>
    <property type="evidence" value="ECO:0007669"/>
    <property type="project" value="UniProtKB-SubCell"/>
</dbReference>
<keyword evidence="3 11" id="KW-0894">Sodium channel</keyword>
<evidence type="ECO:0000256" key="12">
    <source>
        <dbReference type="SAM" id="MobiDB-lite"/>
    </source>
</evidence>
<dbReference type="EMBL" id="GG666575">
    <property type="protein sequence ID" value="EEN53037.1"/>
    <property type="molecule type" value="Genomic_DNA"/>
</dbReference>
<keyword evidence="2 11" id="KW-0813">Transport</keyword>
<gene>
    <name evidence="14" type="ORF">BRAFLDRAFT_96174</name>
</gene>
<dbReference type="InterPro" id="IPR001873">
    <property type="entry name" value="ENaC"/>
</dbReference>
<proteinExistence type="inferred from homology"/>
<evidence type="ECO:0000256" key="6">
    <source>
        <dbReference type="ARBA" id="ARBA00023053"/>
    </source>
</evidence>
<evidence type="ECO:0000256" key="8">
    <source>
        <dbReference type="ARBA" id="ARBA00023136"/>
    </source>
</evidence>
<reference evidence="14" key="1">
    <citation type="journal article" date="2008" name="Nature">
        <title>The amphioxus genome and the evolution of the chordate karyotype.</title>
        <authorList>
            <consortium name="US DOE Joint Genome Institute (JGI-PGF)"/>
            <person name="Putnam N.H."/>
            <person name="Butts T."/>
            <person name="Ferrier D.E.K."/>
            <person name="Furlong R.F."/>
            <person name="Hellsten U."/>
            <person name="Kawashima T."/>
            <person name="Robinson-Rechavi M."/>
            <person name="Shoguchi E."/>
            <person name="Terry A."/>
            <person name="Yu J.-K."/>
            <person name="Benito-Gutierrez E.L."/>
            <person name="Dubchak I."/>
            <person name="Garcia-Fernandez J."/>
            <person name="Gibson-Brown J.J."/>
            <person name="Grigoriev I.V."/>
            <person name="Horton A.C."/>
            <person name="de Jong P.J."/>
            <person name="Jurka J."/>
            <person name="Kapitonov V.V."/>
            <person name="Kohara Y."/>
            <person name="Kuroki Y."/>
            <person name="Lindquist E."/>
            <person name="Lucas S."/>
            <person name="Osoegawa K."/>
            <person name="Pennacchio L.A."/>
            <person name="Salamov A.A."/>
            <person name="Satou Y."/>
            <person name="Sauka-Spengler T."/>
            <person name="Schmutz J."/>
            <person name="Shin-I T."/>
            <person name="Toyoda A."/>
            <person name="Bronner-Fraser M."/>
            <person name="Fujiyama A."/>
            <person name="Holland L.Z."/>
            <person name="Holland P.W.H."/>
            <person name="Satoh N."/>
            <person name="Rokhsar D.S."/>
        </authorList>
    </citation>
    <scope>NUCLEOTIDE SEQUENCE [LARGE SCALE GENOMIC DNA]</scope>
    <source>
        <strain evidence="14">S238N-H82</strain>
        <tissue evidence="14">Testes</tissue>
    </source>
</reference>
<evidence type="ECO:0000256" key="13">
    <source>
        <dbReference type="SAM" id="Phobius"/>
    </source>
</evidence>
<protein>
    <submittedName>
        <fullName evidence="14">Uncharacterized protein</fullName>
    </submittedName>
</protein>
<evidence type="ECO:0000256" key="3">
    <source>
        <dbReference type="ARBA" id="ARBA00022461"/>
    </source>
</evidence>
<dbReference type="Gene3D" id="1.10.287.770">
    <property type="entry name" value="YojJ-like"/>
    <property type="match status" value="1"/>
</dbReference>
<keyword evidence="4 11" id="KW-0812">Transmembrane</keyword>
<evidence type="ECO:0000256" key="4">
    <source>
        <dbReference type="ARBA" id="ARBA00022692"/>
    </source>
</evidence>
<evidence type="ECO:0000256" key="11">
    <source>
        <dbReference type="RuleBase" id="RU000679"/>
    </source>
</evidence>
<evidence type="ECO:0000256" key="5">
    <source>
        <dbReference type="ARBA" id="ARBA00022989"/>
    </source>
</evidence>
<keyword evidence="8 13" id="KW-0472">Membrane</keyword>
<evidence type="ECO:0000256" key="10">
    <source>
        <dbReference type="ARBA" id="ARBA00023303"/>
    </source>
</evidence>
<evidence type="ECO:0000256" key="1">
    <source>
        <dbReference type="ARBA" id="ARBA00004141"/>
    </source>
</evidence>
<keyword evidence="10 11" id="KW-0407">Ion channel</keyword>
<keyword evidence="7 11" id="KW-0406">Ion transport</keyword>
<dbReference type="Pfam" id="PF00858">
    <property type="entry name" value="ASC"/>
    <property type="match status" value="1"/>
</dbReference>
<keyword evidence="5 13" id="KW-1133">Transmembrane helix</keyword>
<comment type="subcellular location">
    <subcellularLocation>
        <location evidence="1">Membrane</location>
        <topology evidence="1">Multi-pass membrane protein</topology>
    </subcellularLocation>
</comment>
<evidence type="ECO:0000256" key="9">
    <source>
        <dbReference type="ARBA" id="ARBA00023201"/>
    </source>
</evidence>
<keyword evidence="9 11" id="KW-0739">Sodium transport</keyword>
<organism>
    <name type="scientific">Branchiostoma floridae</name>
    <name type="common">Florida lancelet</name>
    <name type="synonym">Amphioxus</name>
    <dbReference type="NCBI Taxonomy" id="7739"/>
    <lineage>
        <taxon>Eukaryota</taxon>
        <taxon>Metazoa</taxon>
        <taxon>Chordata</taxon>
        <taxon>Cephalochordata</taxon>
        <taxon>Leptocardii</taxon>
        <taxon>Amphioxiformes</taxon>
        <taxon>Branchiostomatidae</taxon>
        <taxon>Branchiostoma</taxon>
    </lineage>
</organism>
<dbReference type="InParanoid" id="C3Z2Z8"/>
<name>C3Z2Z8_BRAFL</name>